<evidence type="ECO:0000256" key="1">
    <source>
        <dbReference type="SAM" id="SignalP"/>
    </source>
</evidence>
<keyword evidence="3" id="KW-1185">Reference proteome</keyword>
<name>A0A8J9YJ09_BRALA</name>
<organism evidence="2 3">
    <name type="scientific">Branchiostoma lanceolatum</name>
    <name type="common">Common lancelet</name>
    <name type="synonym">Amphioxus lanceolatum</name>
    <dbReference type="NCBI Taxonomy" id="7740"/>
    <lineage>
        <taxon>Eukaryota</taxon>
        <taxon>Metazoa</taxon>
        <taxon>Chordata</taxon>
        <taxon>Cephalochordata</taxon>
        <taxon>Leptocardii</taxon>
        <taxon>Amphioxiformes</taxon>
        <taxon>Branchiostomatidae</taxon>
        <taxon>Branchiostoma</taxon>
    </lineage>
</organism>
<evidence type="ECO:0000313" key="2">
    <source>
        <dbReference type="EMBL" id="CAH1231341.1"/>
    </source>
</evidence>
<sequence>MKPRQLGRVLMAAAFLLHVMVVLQQGQIFLTEEGVVRAVLDSDGSVTEKGNLRVHQVTSPDTMVVATTAGGGDDGRVRLVWCTVLRGEAREDRVRKYEGILKEVESGDRYFVRFLKVCRALRGPLAPEYDDVDPTPGVLGWGWWWMCDLFRTILRAVQDFCTWMVDIVTSAGLGPTLDPLDDLPVNDSSPKLTYARVAGQDRVFGRTKGNVTSGQFHYNSCFRQPLSNPSNTSSVISIYNPVLVLMFISVKVKLGIVFDSFVCLSAVCVFPHLFPHAWHVGSTGRKLAQRSQNKLFHFPQLYTCLLPYGRQCQWRMHRQNEREIHDNEENKVFTKTLTLVVFEIGEPLDDCDFGETCAVSPNVRNV</sequence>
<gene>
    <name evidence="2" type="primary">Hypp379</name>
    <name evidence="2" type="ORF">BLAG_LOCUS1250</name>
</gene>
<dbReference type="Proteomes" id="UP000838412">
    <property type="component" value="Chromosome 1"/>
</dbReference>
<reference evidence="2" key="1">
    <citation type="submission" date="2022-01" db="EMBL/GenBank/DDBJ databases">
        <authorList>
            <person name="Braso-Vives M."/>
        </authorList>
    </citation>
    <scope>NUCLEOTIDE SEQUENCE</scope>
</reference>
<dbReference type="AlphaFoldDB" id="A0A8J9YJ09"/>
<accession>A0A8J9YJ09</accession>
<evidence type="ECO:0000313" key="3">
    <source>
        <dbReference type="Proteomes" id="UP000838412"/>
    </source>
</evidence>
<dbReference type="EMBL" id="OV696686">
    <property type="protein sequence ID" value="CAH1231341.1"/>
    <property type="molecule type" value="Genomic_DNA"/>
</dbReference>
<proteinExistence type="predicted"/>
<dbReference type="OrthoDB" id="9985855at2759"/>
<feature type="chain" id="PRO_5035440244" evidence="1">
    <location>
        <begin position="27"/>
        <end position="366"/>
    </location>
</feature>
<keyword evidence="1" id="KW-0732">Signal</keyword>
<feature type="signal peptide" evidence="1">
    <location>
        <begin position="1"/>
        <end position="26"/>
    </location>
</feature>
<protein>
    <submittedName>
        <fullName evidence="2">Hypp379 protein</fullName>
    </submittedName>
</protein>